<feature type="region of interest" description="Disordered" evidence="1">
    <location>
        <begin position="1"/>
        <end position="24"/>
    </location>
</feature>
<name>A0A8H6M9A9_9AGAR</name>
<dbReference type="EMBL" id="JACGCI010000014">
    <property type="protein sequence ID" value="KAF6759740.1"/>
    <property type="molecule type" value="Genomic_DNA"/>
</dbReference>
<proteinExistence type="predicted"/>
<evidence type="ECO:0000313" key="4">
    <source>
        <dbReference type="Proteomes" id="UP000521943"/>
    </source>
</evidence>
<organism evidence="3 4">
    <name type="scientific">Ephemerocybe angulata</name>
    <dbReference type="NCBI Taxonomy" id="980116"/>
    <lineage>
        <taxon>Eukaryota</taxon>
        <taxon>Fungi</taxon>
        <taxon>Dikarya</taxon>
        <taxon>Basidiomycota</taxon>
        <taxon>Agaricomycotina</taxon>
        <taxon>Agaricomycetes</taxon>
        <taxon>Agaricomycetidae</taxon>
        <taxon>Agaricales</taxon>
        <taxon>Agaricineae</taxon>
        <taxon>Psathyrellaceae</taxon>
        <taxon>Ephemerocybe</taxon>
    </lineage>
</organism>
<dbReference type="PROSITE" id="PS50181">
    <property type="entry name" value="FBOX"/>
    <property type="match status" value="1"/>
</dbReference>
<dbReference type="AlphaFoldDB" id="A0A8H6M9A9"/>
<evidence type="ECO:0000259" key="2">
    <source>
        <dbReference type="PROSITE" id="PS50181"/>
    </source>
</evidence>
<accession>A0A8H6M9A9</accession>
<evidence type="ECO:0000313" key="3">
    <source>
        <dbReference type="EMBL" id="KAF6759740.1"/>
    </source>
</evidence>
<sequence length="623" mass="69563">MFMNSWEESQESHSSSFAPQPQPSVALRVPATEEGTKRSTYSLATKALLDGIGDATNPRYAEQLKQRVRALEREIIALKNGQNMFSSINHLPPEILGMIFELCINSVRKSITTICRHWREVAINHSPLWSRLSFCAPNYAAMMLTRSKGAPLYVEYNDMRDGHFTKVLCRALDHPHRLWVLSLSRSDEKKTRRLKAPPLVPNSILGAALSKLSEPLPLLVTLKIVGITRPRDRSGLIDWVPTGLDDREKLPVDFLTGGASKLRRLTLEGCLFRWSNVPPSSRLTHLRLSVSPAAEYERPAADDFFRSLTQMPLLEDMYLAALHTGASPVDLSNIAYLHLDDSVAAVISFFGGVRVQKRSNIKLDCGDVPNDEEMGQLLGNMTQSWRDGPGLAVRSLRIDEDHFRIELLREREERSDDTRDAGWGTQGRVYDSYADDTPSGTCSRLWSINIFVGLDGEETDGNQIDAFTQSLSTHFDLAHLKSLQVESHRGYSRSLFQSTFGHLPSLTTITFVRGSPRTHVFGLLPIHATDEQPESIPPARPAILFPVLNSLLLETLGFGKGTHCEVGVLIQMLQQRLEVGPLLELEINACCHIGAKDVARIKAALPGVTVEWDFIHESDSEYL</sequence>
<dbReference type="Proteomes" id="UP000521943">
    <property type="component" value="Unassembled WGS sequence"/>
</dbReference>
<dbReference type="InterPro" id="IPR001810">
    <property type="entry name" value="F-box_dom"/>
</dbReference>
<keyword evidence="4" id="KW-1185">Reference proteome</keyword>
<reference evidence="3 4" key="1">
    <citation type="submission" date="2020-07" db="EMBL/GenBank/DDBJ databases">
        <title>Comparative genomics of pyrophilous fungi reveals a link between fire events and developmental genes.</title>
        <authorList>
            <consortium name="DOE Joint Genome Institute"/>
            <person name="Steindorff A.S."/>
            <person name="Carver A."/>
            <person name="Calhoun S."/>
            <person name="Stillman K."/>
            <person name="Liu H."/>
            <person name="Lipzen A."/>
            <person name="Pangilinan J."/>
            <person name="Labutti K."/>
            <person name="Bruns T.D."/>
            <person name="Grigoriev I.V."/>
        </authorList>
    </citation>
    <scope>NUCLEOTIDE SEQUENCE [LARGE SCALE GENOMIC DNA]</scope>
    <source>
        <strain evidence="3 4">CBS 144469</strain>
    </source>
</reference>
<comment type="caution">
    <text evidence="3">The sequence shown here is derived from an EMBL/GenBank/DDBJ whole genome shotgun (WGS) entry which is preliminary data.</text>
</comment>
<evidence type="ECO:0000256" key="1">
    <source>
        <dbReference type="SAM" id="MobiDB-lite"/>
    </source>
</evidence>
<feature type="domain" description="F-box" evidence="2">
    <location>
        <begin position="85"/>
        <end position="132"/>
    </location>
</feature>
<dbReference type="OrthoDB" id="2994206at2759"/>
<dbReference type="Pfam" id="PF12937">
    <property type="entry name" value="F-box-like"/>
    <property type="match status" value="1"/>
</dbReference>
<protein>
    <recommendedName>
        <fullName evidence="2">F-box domain-containing protein</fullName>
    </recommendedName>
</protein>
<gene>
    <name evidence="3" type="ORF">DFP72DRAFT_843881</name>
</gene>
<dbReference type="Gene3D" id="1.20.1280.50">
    <property type="match status" value="1"/>
</dbReference>